<proteinExistence type="predicted"/>
<evidence type="ECO:0000313" key="1">
    <source>
        <dbReference type="EMBL" id="JAI06540.1"/>
    </source>
</evidence>
<reference evidence="1" key="1">
    <citation type="submission" date="2014-11" db="EMBL/GenBank/DDBJ databases">
        <authorList>
            <person name="Amaro Gonzalez C."/>
        </authorList>
    </citation>
    <scope>NUCLEOTIDE SEQUENCE</scope>
</reference>
<organism evidence="1">
    <name type="scientific">Anguilla anguilla</name>
    <name type="common">European freshwater eel</name>
    <name type="synonym">Muraena anguilla</name>
    <dbReference type="NCBI Taxonomy" id="7936"/>
    <lineage>
        <taxon>Eukaryota</taxon>
        <taxon>Metazoa</taxon>
        <taxon>Chordata</taxon>
        <taxon>Craniata</taxon>
        <taxon>Vertebrata</taxon>
        <taxon>Euteleostomi</taxon>
        <taxon>Actinopterygii</taxon>
        <taxon>Neopterygii</taxon>
        <taxon>Teleostei</taxon>
        <taxon>Anguilliformes</taxon>
        <taxon>Anguillidae</taxon>
        <taxon>Anguilla</taxon>
    </lineage>
</organism>
<accession>A0A0E9XV49</accession>
<reference evidence="1" key="2">
    <citation type="journal article" date="2015" name="Fish Shellfish Immunol.">
        <title>Early steps in the European eel (Anguilla anguilla)-Vibrio vulnificus interaction in the gills: Role of the RtxA13 toxin.</title>
        <authorList>
            <person name="Callol A."/>
            <person name="Pajuelo D."/>
            <person name="Ebbesson L."/>
            <person name="Teles M."/>
            <person name="MacKenzie S."/>
            <person name="Amaro C."/>
        </authorList>
    </citation>
    <scope>NUCLEOTIDE SEQUENCE</scope>
</reference>
<sequence length="36" mass="3973">MGVLGTLYMKFCSICVFTFQSSGPLVKCDWLGLPVM</sequence>
<name>A0A0E9XV49_ANGAN</name>
<dbReference type="AlphaFoldDB" id="A0A0E9XV49"/>
<dbReference type="EMBL" id="GBXM01002038">
    <property type="protein sequence ID" value="JAI06540.1"/>
    <property type="molecule type" value="Transcribed_RNA"/>
</dbReference>
<protein>
    <submittedName>
        <fullName evidence="1">Uncharacterized protein</fullName>
    </submittedName>
</protein>